<keyword evidence="3" id="KW-1185">Reference proteome</keyword>
<sequence>MVPPCLSFPTLTFSGIGAPTVEEFIASLEGQLSASDAPLLPGQISGRLTGRALMWYTETIRCHHFRLTEDGYRHLRSQLLGEFSLRERNPQRIFRTLTQGYLSVEEYATEWRTLAGHLGEDVESYLNRTWWAYGLRSELRDIALAAMHIPSFGELAAEVHRAEWLLCPRTSQRCREVQQACPCSEGESDWDEDSTWEMETTGSTEETKVAEDIQRTNGDTAGLGGSTEAELVKLFGELLRARLLSP</sequence>
<reference evidence="2 3" key="1">
    <citation type="journal article" date="2012" name="Eukaryot. Cell">
        <title>Genome sequence of the Trichosporon asahii environmental strain CBS 8904.</title>
        <authorList>
            <person name="Yang R.Y."/>
            <person name="Li H.T."/>
            <person name="Zhu H."/>
            <person name="Zhou G.P."/>
            <person name="Wang M."/>
            <person name="Wang L."/>
        </authorList>
    </citation>
    <scope>NUCLEOTIDE SEQUENCE [LARGE SCALE GENOMIC DNA]</scope>
    <source>
        <strain evidence="2 3">CBS 8904</strain>
    </source>
</reference>
<dbReference type="InParanoid" id="K1VM91"/>
<gene>
    <name evidence="2" type="ORF">A1Q2_00495</name>
</gene>
<dbReference type="HOGENOM" id="CLU_1129766_0_0_1"/>
<dbReference type="Proteomes" id="UP000006757">
    <property type="component" value="Unassembled WGS sequence"/>
</dbReference>
<proteinExistence type="predicted"/>
<comment type="caution">
    <text evidence="2">The sequence shown here is derived from an EMBL/GenBank/DDBJ whole genome shotgun (WGS) entry which is preliminary data.</text>
</comment>
<protein>
    <submittedName>
        <fullName evidence="2">Uncharacterized protein</fullName>
    </submittedName>
</protein>
<feature type="compositionally biased region" description="Basic and acidic residues" evidence="1">
    <location>
        <begin position="205"/>
        <end position="214"/>
    </location>
</feature>
<evidence type="ECO:0000256" key="1">
    <source>
        <dbReference type="SAM" id="MobiDB-lite"/>
    </source>
</evidence>
<organism evidence="2 3">
    <name type="scientific">Trichosporon asahii var. asahii (strain CBS 8904)</name>
    <name type="common">Yeast</name>
    <dbReference type="NCBI Taxonomy" id="1220162"/>
    <lineage>
        <taxon>Eukaryota</taxon>
        <taxon>Fungi</taxon>
        <taxon>Dikarya</taxon>
        <taxon>Basidiomycota</taxon>
        <taxon>Agaricomycotina</taxon>
        <taxon>Tremellomycetes</taxon>
        <taxon>Trichosporonales</taxon>
        <taxon>Trichosporonaceae</taxon>
        <taxon>Trichosporon</taxon>
    </lineage>
</organism>
<feature type="region of interest" description="Disordered" evidence="1">
    <location>
        <begin position="201"/>
        <end position="224"/>
    </location>
</feature>
<dbReference type="EMBL" id="AMBO01000140">
    <property type="protein sequence ID" value="EKD05265.1"/>
    <property type="molecule type" value="Genomic_DNA"/>
</dbReference>
<evidence type="ECO:0000313" key="3">
    <source>
        <dbReference type="Proteomes" id="UP000006757"/>
    </source>
</evidence>
<evidence type="ECO:0000313" key="2">
    <source>
        <dbReference type="EMBL" id="EKD05265.1"/>
    </source>
</evidence>
<dbReference type="AlphaFoldDB" id="K1VM91"/>
<name>K1VM91_TRIAC</name>
<accession>K1VM91</accession>